<dbReference type="Pfam" id="PF00480">
    <property type="entry name" value="ROK"/>
    <property type="match status" value="1"/>
</dbReference>
<protein>
    <recommendedName>
        <fullName evidence="2">Glucokinase</fullName>
    </recommendedName>
</protein>
<dbReference type="PANTHER" id="PTHR18964:SF149">
    <property type="entry name" value="BIFUNCTIONAL UDP-N-ACETYLGLUCOSAMINE 2-EPIMERASE_N-ACETYLMANNOSAMINE KINASE"/>
    <property type="match status" value="1"/>
</dbReference>
<name>A0A381N8L9_9ZZZZ</name>
<evidence type="ECO:0000313" key="1">
    <source>
        <dbReference type="EMBL" id="SUZ50966.1"/>
    </source>
</evidence>
<dbReference type="PANTHER" id="PTHR18964">
    <property type="entry name" value="ROK (REPRESSOR, ORF, KINASE) FAMILY"/>
    <property type="match status" value="1"/>
</dbReference>
<dbReference type="AlphaFoldDB" id="A0A381N8L9"/>
<dbReference type="InterPro" id="IPR049874">
    <property type="entry name" value="ROK_cs"/>
</dbReference>
<accession>A0A381N8L9</accession>
<organism evidence="1">
    <name type="scientific">marine metagenome</name>
    <dbReference type="NCBI Taxonomy" id="408172"/>
    <lineage>
        <taxon>unclassified sequences</taxon>
        <taxon>metagenomes</taxon>
        <taxon>ecological metagenomes</taxon>
    </lineage>
</organism>
<dbReference type="Gene3D" id="3.30.420.40">
    <property type="match status" value="2"/>
</dbReference>
<sequence length="333" mass="34432">MSAPQVVVALDWGGTWTRTAVIDIKGRILWQTREPNPQNGTKEAYLNNAGKLLANAIQKAGAPVAGIGAAVAGPVEPTTGTFFQPPNLMVLDGVSFKALWEEAFNVPVWVGNDANLAALGEHYFGAGKESADNGRPVKTLFYVTVSTGVGGGVVDKGSVFLGAHGLTAEIGHTLVDTTSNALECQCGGKGCLEAMASGTGIERIAKQKLATGGFPDSGLAAVNTDSVDSEAVFTAAEKKDPLALSILDGTVSALAVGLTNVVHLFNPDMIVLGGGVTDGLVKLDLLPEIDRQIRERAMSELHKEFQLTSARLGDSVGLAGAAALVWDQLGAAE</sequence>
<dbReference type="SUPFAM" id="SSF53067">
    <property type="entry name" value="Actin-like ATPase domain"/>
    <property type="match status" value="1"/>
</dbReference>
<dbReference type="PROSITE" id="PS01125">
    <property type="entry name" value="ROK"/>
    <property type="match status" value="1"/>
</dbReference>
<dbReference type="InterPro" id="IPR000600">
    <property type="entry name" value="ROK"/>
</dbReference>
<proteinExistence type="predicted"/>
<evidence type="ECO:0008006" key="2">
    <source>
        <dbReference type="Google" id="ProtNLM"/>
    </source>
</evidence>
<dbReference type="EMBL" id="UINC01000199">
    <property type="protein sequence ID" value="SUZ50966.1"/>
    <property type="molecule type" value="Genomic_DNA"/>
</dbReference>
<gene>
    <name evidence="1" type="ORF">METZ01_LOCUS3820</name>
</gene>
<dbReference type="InterPro" id="IPR043129">
    <property type="entry name" value="ATPase_NBD"/>
</dbReference>
<reference evidence="1" key="1">
    <citation type="submission" date="2018-05" db="EMBL/GenBank/DDBJ databases">
        <authorList>
            <person name="Lanie J.A."/>
            <person name="Ng W.-L."/>
            <person name="Kazmierczak K.M."/>
            <person name="Andrzejewski T.M."/>
            <person name="Davidsen T.M."/>
            <person name="Wayne K.J."/>
            <person name="Tettelin H."/>
            <person name="Glass J.I."/>
            <person name="Rusch D."/>
            <person name="Podicherti R."/>
            <person name="Tsui H.-C.T."/>
            <person name="Winkler M.E."/>
        </authorList>
    </citation>
    <scope>NUCLEOTIDE SEQUENCE</scope>
</reference>